<protein>
    <recommendedName>
        <fullName evidence="4">C-type lysozyme inhibitor domain-containing protein</fullName>
    </recommendedName>
</protein>
<proteinExistence type="predicted"/>
<comment type="caution">
    <text evidence="2">The sequence shown here is derived from an EMBL/GenBank/DDBJ whole genome shotgun (WGS) entry which is preliminary data.</text>
</comment>
<dbReference type="RefSeq" id="WP_211012773.1">
    <property type="nucleotide sequence ID" value="NZ_JASJUT010000006.1"/>
</dbReference>
<feature type="signal peptide" evidence="1">
    <location>
        <begin position="1"/>
        <end position="19"/>
    </location>
</feature>
<reference evidence="2 3" key="1">
    <citation type="submission" date="2023-05" db="EMBL/GenBank/DDBJ databases">
        <title>Pseudoalteromonas ardens sp. nov., Pseudoalteromonas obscura sp. nov., and Pseudoalteromonas umbrosa sp. nov., isolated from the coral Montipora capitata.</title>
        <authorList>
            <person name="Thomas E.M."/>
            <person name="Smith E.M."/>
            <person name="Papke E."/>
            <person name="Shlafstein M.D."/>
            <person name="Oline D.K."/>
            <person name="Videau P."/>
            <person name="Saw J.H."/>
            <person name="Strangman W.K."/>
            <person name="Ushijima B."/>
        </authorList>
    </citation>
    <scope>NUCLEOTIDE SEQUENCE [LARGE SCALE GENOMIC DNA]</scope>
    <source>
        <strain evidence="2 3">P94</strain>
    </source>
</reference>
<evidence type="ECO:0000256" key="1">
    <source>
        <dbReference type="SAM" id="SignalP"/>
    </source>
</evidence>
<evidence type="ECO:0008006" key="4">
    <source>
        <dbReference type="Google" id="ProtNLM"/>
    </source>
</evidence>
<dbReference type="EMBL" id="JASJUT010000006">
    <property type="protein sequence ID" value="MDK2596470.1"/>
    <property type="molecule type" value="Genomic_DNA"/>
</dbReference>
<evidence type="ECO:0000313" key="2">
    <source>
        <dbReference type="EMBL" id="MDK2596470.1"/>
    </source>
</evidence>
<gene>
    <name evidence="2" type="ORF">QNM18_15580</name>
</gene>
<sequence length="101" mass="10781">MKKAILASSLLFASLNAMANPSGKSIDLVFHCGENFAISAGGKLYLLDSTAFSEAQYNRLYSMAMTMVTTGKAAGSVFTSGGTIRWCGNDVTKITNLSMRR</sequence>
<name>A0ABT7EN41_9GAMM</name>
<accession>A0ABT7EN41</accession>
<dbReference type="Proteomes" id="UP001231915">
    <property type="component" value="Unassembled WGS sequence"/>
</dbReference>
<evidence type="ECO:0000313" key="3">
    <source>
        <dbReference type="Proteomes" id="UP001231915"/>
    </source>
</evidence>
<feature type="chain" id="PRO_5046279639" description="C-type lysozyme inhibitor domain-containing protein" evidence="1">
    <location>
        <begin position="20"/>
        <end position="101"/>
    </location>
</feature>
<keyword evidence="3" id="KW-1185">Reference proteome</keyword>
<keyword evidence="1" id="KW-0732">Signal</keyword>
<organism evidence="2 3">
    <name type="scientific">Pseudoalteromonas obscura</name>
    <dbReference type="NCBI Taxonomy" id="3048491"/>
    <lineage>
        <taxon>Bacteria</taxon>
        <taxon>Pseudomonadati</taxon>
        <taxon>Pseudomonadota</taxon>
        <taxon>Gammaproteobacteria</taxon>
        <taxon>Alteromonadales</taxon>
        <taxon>Pseudoalteromonadaceae</taxon>
        <taxon>Pseudoalteromonas</taxon>
    </lineage>
</organism>